<keyword evidence="8" id="KW-1185">Reference proteome</keyword>
<evidence type="ECO:0000256" key="5">
    <source>
        <dbReference type="SAM" id="Phobius"/>
    </source>
</evidence>
<dbReference type="InterPro" id="IPR000742">
    <property type="entry name" value="EGF"/>
</dbReference>
<dbReference type="Pfam" id="PF09443">
    <property type="entry name" value="CFC"/>
    <property type="match status" value="1"/>
</dbReference>
<dbReference type="PROSITE" id="PS00022">
    <property type="entry name" value="EGF_1"/>
    <property type="match status" value="1"/>
</dbReference>
<dbReference type="Proteomes" id="UP000233080">
    <property type="component" value="Unassembled WGS sequence"/>
</dbReference>
<evidence type="ECO:0000256" key="3">
    <source>
        <dbReference type="ARBA" id="ARBA00023157"/>
    </source>
</evidence>
<reference evidence="7" key="1">
    <citation type="submission" date="2025-08" db="UniProtKB">
        <authorList>
            <consortium name="Ensembl"/>
        </authorList>
    </citation>
    <scope>IDENTIFICATION</scope>
</reference>
<dbReference type="Ensembl" id="ENSCANT00000007425.1">
    <property type="protein sequence ID" value="ENSCANP00000001790.1"/>
    <property type="gene ID" value="ENSCANG00000006754.1"/>
</dbReference>
<evidence type="ECO:0000256" key="4">
    <source>
        <dbReference type="ARBA" id="ARBA00023180"/>
    </source>
</evidence>
<evidence type="ECO:0000259" key="6">
    <source>
        <dbReference type="PROSITE" id="PS00022"/>
    </source>
</evidence>
<comment type="similarity">
    <text evidence="1">Belongs to the EGF-CFC (Cripto-1/FRL1/Cryptic) family.</text>
</comment>
<name>A0A2K5HBS6_COLAP</name>
<keyword evidence="3" id="KW-1015">Disulfide bond</keyword>
<keyword evidence="5" id="KW-0812">Transmembrane</keyword>
<evidence type="ECO:0000256" key="2">
    <source>
        <dbReference type="ARBA" id="ARBA00022536"/>
    </source>
</evidence>
<proteinExistence type="inferred from homology"/>
<keyword evidence="5" id="KW-1133">Transmembrane helix</keyword>
<accession>A0A2K5HBS6</accession>
<evidence type="ECO:0000313" key="7">
    <source>
        <dbReference type="Ensembl" id="ENSCANP00000001790.1"/>
    </source>
</evidence>
<dbReference type="AlphaFoldDB" id="A0A2K5HBS6"/>
<keyword evidence="5" id="KW-0472">Membrane</keyword>
<dbReference type="SUPFAM" id="SSF57196">
    <property type="entry name" value="EGF/Laminin"/>
    <property type="match status" value="2"/>
</dbReference>
<sequence>VDCRKMACFSSSVIWIMAFELALIARLGHQELARPSRGDLAFRNDSIWPQEEPAIRPWSSQHVPPMGIWDSKELSRTCCLNRGTCMLGSFCACPPSFYGWNCEHDVCKENCGSVLHDIWLPKKRSLCKCWQGQLCCFPQHLMASRTPELPPSACTTLMLAGICLSTQSYY</sequence>
<dbReference type="GO" id="GO:0007165">
    <property type="term" value="P:signal transduction"/>
    <property type="evidence" value="ECO:0007669"/>
    <property type="project" value="UniProtKB-ARBA"/>
</dbReference>
<keyword evidence="4" id="KW-0325">Glycoprotein</keyword>
<dbReference type="FunFam" id="2.10.25.10:FF:000421">
    <property type="entry name" value="Teratocarcinoma-derived growth factor"/>
    <property type="match status" value="1"/>
</dbReference>
<organism evidence="7 8">
    <name type="scientific">Colobus angolensis palliatus</name>
    <name type="common">Peters' Angolan colobus</name>
    <dbReference type="NCBI Taxonomy" id="336983"/>
    <lineage>
        <taxon>Eukaryota</taxon>
        <taxon>Metazoa</taxon>
        <taxon>Chordata</taxon>
        <taxon>Craniata</taxon>
        <taxon>Vertebrata</taxon>
        <taxon>Euteleostomi</taxon>
        <taxon>Mammalia</taxon>
        <taxon>Eutheria</taxon>
        <taxon>Euarchontoglires</taxon>
        <taxon>Primates</taxon>
        <taxon>Haplorrhini</taxon>
        <taxon>Catarrhini</taxon>
        <taxon>Cercopithecidae</taxon>
        <taxon>Colobinae</taxon>
        <taxon>Colobus</taxon>
    </lineage>
</organism>
<evidence type="ECO:0000256" key="1">
    <source>
        <dbReference type="ARBA" id="ARBA00007384"/>
    </source>
</evidence>
<evidence type="ECO:0000313" key="8">
    <source>
        <dbReference type="Proteomes" id="UP000233080"/>
    </source>
</evidence>
<dbReference type="Gene3D" id="2.10.25.10">
    <property type="entry name" value="Laminin"/>
    <property type="match status" value="1"/>
</dbReference>
<dbReference type="STRING" id="336983.ENSCANP00000001790"/>
<reference evidence="7" key="2">
    <citation type="submission" date="2025-09" db="UniProtKB">
        <authorList>
            <consortium name="Ensembl"/>
        </authorList>
    </citation>
    <scope>IDENTIFICATION</scope>
</reference>
<feature type="domain" description="EGF-like" evidence="6">
    <location>
        <begin position="91"/>
        <end position="102"/>
    </location>
</feature>
<dbReference type="InterPro" id="IPR019011">
    <property type="entry name" value="Cryptic/Cripto_CFC-dom"/>
</dbReference>
<keyword evidence="2" id="KW-0245">EGF-like domain</keyword>
<protein>
    <recommendedName>
        <fullName evidence="6">EGF-like domain-containing protein</fullName>
    </recommendedName>
</protein>
<feature type="transmembrane region" description="Helical" evidence="5">
    <location>
        <begin position="6"/>
        <end position="27"/>
    </location>
</feature>